<sequence>MRRGARWAWGLGGGALLAGALLAGAGTAPALTWLASRAGWQLEGAEGNLWTGLQVARVQHRSADLQVDGRDWVLAPWRWRDGALRSDFRADRLRWHSAPSAAPLPTEAQLLRALQTPLPFALDRIAVQALTVQEVPLQGLDAAVQWGGEAAIALQVKHLGWAPADLQAAGELRLGRDGQLSASWRLQGPRARVTLDGRGPLSRWPLRVTLQGGDGAQAQVEAQLQPLASQPLRALQARFAQLDLQALHPQAPHTRWQGTAALAPRDDGALGLQLEADNASARRLDENGWPLRAVRLRAQAHPQHWQQVRIEALQVLLGSERRPAGQLRLAEASAWPADGGAWSVPVLVQGVPLQALDAGWPALQVDGRVQVAQGAGPAAAERPTALTVNLRADALKATARDHAWRLTAEAVLQGATVELRAAELAQQHGPGRVRLAGRWTQAPVGGHGEGQAMVAQWPLPLGAWTARLAGQGEFQLGWQAGAWQGRANWRLDDGAQLAALPLLGHANWTADAQGQRWQAELQIPHEDGPTELAASGARTPPLRTLSTLADAATWWPQALRWRAPNLARLQPLWRPVGTQLSGRTEGQIRLDADGRPTEMQARLAQLRWQAQATDAPVQLAQAQIDLAQDTWQWQVQDLWAQGWHIAQASGQGGRRGPLSWQVDGQAPAAHEGPLSPLWRWEGRTEPPQANAQGWTWPGIRQRLAAVGGATWLQWDQAQARWDADGQGLRLDGGQLALRGDPMSNAVLGLRWQRGRPEVDLQLAGRLQVAPWLAGWQPDAGWQGDLRADLQLALQGPALDLRLARQAGDLRLDGQALGLEKLQLALSRGQAGSASAQLQVESPVLGRLQAQAKVDAPTGPLSGQLRARLPALHLLQAWLPAGLQLRGQAELDANLGGTLAQPRFQGQGELHIDRLQHAASGLGGRNGLARWRFDDHRLELQQWTLQGLGEGDSGGWLRGQGQWAWGQADAGARLSVQAEGFRLLNRFDRQLTTTGHVTLALDGRRLQLRGKVQADQGVFDIGQGDAPSLDEDVRVVRPSVEAKAPTAPSRWQRDVLLQLDLGQRLRVQGRGLASRLTGQLQLQEQGGQAAQWTGRVEMGGGRYKAYGQTLDIESGELRFTGALDNPRLDILALRPDLEVRVGVRATGSAQTPRIRLYSEPDMADNDKLAWLLLGRAPDELGRNDTALLQRAALALLSGEGDNPTTQLMDKLGLTEFSVSNSDDAGTTLRLGAQLSKRWSVGYERSLSAATGSWQLVYRLGQRFRLRAQSGTDSALDALWLWRFD</sequence>
<dbReference type="GO" id="GO:0097347">
    <property type="term" value="C:TAM protein secretion complex"/>
    <property type="evidence" value="ECO:0007669"/>
    <property type="project" value="TreeGrafter"/>
</dbReference>
<dbReference type="InterPro" id="IPR007452">
    <property type="entry name" value="TamB_C"/>
</dbReference>
<feature type="domain" description="Translocation and assembly module TamB C-terminal" evidence="5">
    <location>
        <begin position="952"/>
        <end position="1282"/>
    </location>
</feature>
<dbReference type="GO" id="GO:0009306">
    <property type="term" value="P:protein secretion"/>
    <property type="evidence" value="ECO:0007669"/>
    <property type="project" value="InterPro"/>
</dbReference>
<evidence type="ECO:0000256" key="4">
    <source>
        <dbReference type="ARBA" id="ARBA00023136"/>
    </source>
</evidence>
<dbReference type="EMBL" id="SACM01000005">
    <property type="protein sequence ID" value="RVT83072.1"/>
    <property type="molecule type" value="Genomic_DNA"/>
</dbReference>
<gene>
    <name evidence="6" type="ORF">EOD73_16065</name>
</gene>
<reference evidence="6 7" key="1">
    <citation type="submission" date="2019-01" db="EMBL/GenBank/DDBJ databases">
        <authorList>
            <person name="Chen W.-M."/>
        </authorList>
    </citation>
    <scope>NUCLEOTIDE SEQUENCE [LARGE SCALE GENOMIC DNA]</scope>
    <source>
        <strain evidence="6 7">CCP-18</strain>
    </source>
</reference>
<keyword evidence="4" id="KW-0472">Membrane</keyword>
<name>A0A3S3T4C2_9BURK</name>
<keyword evidence="3" id="KW-1133">Transmembrane helix</keyword>
<organism evidence="6 7">
    <name type="scientific">Inhella crocodyli</name>
    <dbReference type="NCBI Taxonomy" id="2499851"/>
    <lineage>
        <taxon>Bacteria</taxon>
        <taxon>Pseudomonadati</taxon>
        <taxon>Pseudomonadota</taxon>
        <taxon>Betaproteobacteria</taxon>
        <taxon>Burkholderiales</taxon>
        <taxon>Sphaerotilaceae</taxon>
        <taxon>Inhella</taxon>
    </lineage>
</organism>
<dbReference type="PANTHER" id="PTHR36985">
    <property type="entry name" value="TRANSLOCATION AND ASSEMBLY MODULE SUBUNIT TAMB"/>
    <property type="match status" value="1"/>
</dbReference>
<evidence type="ECO:0000313" key="6">
    <source>
        <dbReference type="EMBL" id="RVT83072.1"/>
    </source>
</evidence>
<dbReference type="PANTHER" id="PTHR36985:SF1">
    <property type="entry name" value="TRANSLOCATION AND ASSEMBLY MODULE SUBUNIT TAMB"/>
    <property type="match status" value="1"/>
</dbReference>
<proteinExistence type="predicted"/>
<evidence type="ECO:0000259" key="5">
    <source>
        <dbReference type="Pfam" id="PF04357"/>
    </source>
</evidence>
<comment type="caution">
    <text evidence="6">The sequence shown here is derived from an EMBL/GenBank/DDBJ whole genome shotgun (WGS) entry which is preliminary data.</text>
</comment>
<keyword evidence="7" id="KW-1185">Reference proteome</keyword>
<evidence type="ECO:0000313" key="7">
    <source>
        <dbReference type="Proteomes" id="UP000288587"/>
    </source>
</evidence>
<comment type="subcellular location">
    <subcellularLocation>
        <location evidence="1">Membrane</location>
        <topology evidence="1">Single-pass membrane protein</topology>
    </subcellularLocation>
</comment>
<dbReference type="Pfam" id="PF04357">
    <property type="entry name" value="TamB"/>
    <property type="match status" value="1"/>
</dbReference>
<evidence type="ECO:0000256" key="2">
    <source>
        <dbReference type="ARBA" id="ARBA00022692"/>
    </source>
</evidence>
<dbReference type="GO" id="GO:0005886">
    <property type="term" value="C:plasma membrane"/>
    <property type="evidence" value="ECO:0007669"/>
    <property type="project" value="InterPro"/>
</dbReference>
<dbReference type="Proteomes" id="UP000288587">
    <property type="component" value="Unassembled WGS sequence"/>
</dbReference>
<evidence type="ECO:0000256" key="3">
    <source>
        <dbReference type="ARBA" id="ARBA00022989"/>
    </source>
</evidence>
<keyword evidence="2" id="KW-0812">Transmembrane</keyword>
<evidence type="ECO:0000256" key="1">
    <source>
        <dbReference type="ARBA" id="ARBA00004167"/>
    </source>
</evidence>
<accession>A0A3S3T4C2</accession>
<protein>
    <recommendedName>
        <fullName evidence="5">Translocation and assembly module TamB C-terminal domain-containing protein</fullName>
    </recommendedName>
</protein>